<organism evidence="1 2">
    <name type="scientific">Lentinula edodes</name>
    <name type="common">Shiitake mushroom</name>
    <name type="synonym">Lentinus edodes</name>
    <dbReference type="NCBI Taxonomy" id="5353"/>
    <lineage>
        <taxon>Eukaryota</taxon>
        <taxon>Fungi</taxon>
        <taxon>Dikarya</taxon>
        <taxon>Basidiomycota</taxon>
        <taxon>Agaricomycotina</taxon>
        <taxon>Agaricomycetes</taxon>
        <taxon>Agaricomycetidae</taxon>
        <taxon>Agaricales</taxon>
        <taxon>Marasmiineae</taxon>
        <taxon>Omphalotaceae</taxon>
        <taxon>Lentinula</taxon>
    </lineage>
</organism>
<keyword evidence="2" id="KW-1185">Reference proteome</keyword>
<dbReference type="AlphaFoldDB" id="A0A1Q3DZK9"/>
<proteinExistence type="predicted"/>
<name>A0A1Q3DZK9_LENED</name>
<protein>
    <submittedName>
        <fullName evidence="1">Uncharacterized protein</fullName>
    </submittedName>
</protein>
<sequence>MFNFGKAKLPANWPPLHHKCNRSKCTFPNYPQPAPGTYKCRGCEKGNYTVSPAQAKEVDAQNRKVFYIPGRSPPLNSRRQPQSWDLNQEFPTSARVGGPKQASHTDVHAIARKVVQTPTGRNGPHRAVMGDTAIRNAHTVYPLGLKTNTRQIYASSDHTLVSNKDPQSDRVGYIPARAERRPGRPYRVVNI</sequence>
<accession>A0A1Q3DZK9</accession>
<evidence type="ECO:0000313" key="2">
    <source>
        <dbReference type="Proteomes" id="UP000188533"/>
    </source>
</evidence>
<gene>
    <name evidence="1" type="ORF">LENED_001700</name>
</gene>
<reference evidence="1 2" key="1">
    <citation type="submission" date="2016-08" db="EMBL/GenBank/DDBJ databases">
        <authorList>
            <consortium name="Lentinula edodes genome sequencing consortium"/>
            <person name="Sakamoto Y."/>
            <person name="Nakade K."/>
            <person name="Sato S."/>
            <person name="Yoshida Y."/>
            <person name="Miyazaki K."/>
            <person name="Natsume S."/>
            <person name="Konno N."/>
        </authorList>
    </citation>
    <scope>NUCLEOTIDE SEQUENCE [LARGE SCALE GENOMIC DNA]</scope>
    <source>
        <strain evidence="1 2">NBRC 111202</strain>
    </source>
</reference>
<dbReference type="Proteomes" id="UP000188533">
    <property type="component" value="Unassembled WGS sequence"/>
</dbReference>
<comment type="caution">
    <text evidence="1">The sequence shown here is derived from an EMBL/GenBank/DDBJ whole genome shotgun (WGS) entry which is preliminary data.</text>
</comment>
<reference evidence="1 2" key="2">
    <citation type="submission" date="2017-02" db="EMBL/GenBank/DDBJ databases">
        <title>A genome survey and senescence transcriptome analysis in Lentinula edodes.</title>
        <authorList>
            <person name="Sakamoto Y."/>
            <person name="Nakade K."/>
            <person name="Sato S."/>
            <person name="Yoshida Y."/>
            <person name="Miyazaki K."/>
            <person name="Natsume S."/>
            <person name="Konno N."/>
        </authorList>
    </citation>
    <scope>NUCLEOTIDE SEQUENCE [LARGE SCALE GENOMIC DNA]</scope>
    <source>
        <strain evidence="1 2">NBRC 111202</strain>
    </source>
</reference>
<dbReference type="EMBL" id="BDGU01000028">
    <property type="protein sequence ID" value="GAW00199.1"/>
    <property type="molecule type" value="Genomic_DNA"/>
</dbReference>
<evidence type="ECO:0000313" key="1">
    <source>
        <dbReference type="EMBL" id="GAW00199.1"/>
    </source>
</evidence>